<name>A0AAN7NLK6_MYCAM</name>
<evidence type="ECO:0000313" key="2">
    <source>
        <dbReference type="Proteomes" id="UP001333110"/>
    </source>
</evidence>
<dbReference type="AlphaFoldDB" id="A0AAN7NLK6"/>
<proteinExistence type="predicted"/>
<dbReference type="Proteomes" id="UP001333110">
    <property type="component" value="Unassembled WGS sequence"/>
</dbReference>
<gene>
    <name evidence="1" type="ORF">QYF61_013658</name>
</gene>
<organism evidence="1 2">
    <name type="scientific">Mycteria americana</name>
    <name type="common">Wood stork</name>
    <dbReference type="NCBI Taxonomy" id="33587"/>
    <lineage>
        <taxon>Eukaryota</taxon>
        <taxon>Metazoa</taxon>
        <taxon>Chordata</taxon>
        <taxon>Craniata</taxon>
        <taxon>Vertebrata</taxon>
        <taxon>Euteleostomi</taxon>
        <taxon>Archelosauria</taxon>
        <taxon>Archosauria</taxon>
        <taxon>Dinosauria</taxon>
        <taxon>Saurischia</taxon>
        <taxon>Theropoda</taxon>
        <taxon>Coelurosauria</taxon>
        <taxon>Aves</taxon>
        <taxon>Neognathae</taxon>
        <taxon>Neoaves</taxon>
        <taxon>Aequornithes</taxon>
        <taxon>Ciconiiformes</taxon>
        <taxon>Ciconiidae</taxon>
        <taxon>Mycteria</taxon>
    </lineage>
</organism>
<dbReference type="EMBL" id="JAUNZN010000007">
    <property type="protein sequence ID" value="KAK4818452.1"/>
    <property type="molecule type" value="Genomic_DNA"/>
</dbReference>
<keyword evidence="2" id="KW-1185">Reference proteome</keyword>
<accession>A0AAN7NLK6</accession>
<evidence type="ECO:0000313" key="1">
    <source>
        <dbReference type="EMBL" id="KAK4818452.1"/>
    </source>
</evidence>
<reference evidence="1 2" key="1">
    <citation type="journal article" date="2023" name="J. Hered.">
        <title>Chromosome-level genome of the wood stork (Mycteria americana) provides insight into avian chromosome evolution.</title>
        <authorList>
            <person name="Flamio R. Jr."/>
            <person name="Ramstad K.M."/>
        </authorList>
    </citation>
    <scope>NUCLEOTIDE SEQUENCE [LARGE SCALE GENOMIC DNA]</scope>
    <source>
        <strain evidence="1">JAX WOST 10</strain>
    </source>
</reference>
<comment type="caution">
    <text evidence="1">The sequence shown here is derived from an EMBL/GenBank/DDBJ whole genome shotgun (WGS) entry which is preliminary data.</text>
</comment>
<sequence>MGTLNSGDKQSVRRKVNNDYYILANMKTMDTTLSSFNMFENLIKFIKGKCEVLHLGFDNFMLQKSLVTNQLESSFSEKGLEVLIDKELNMSQQCTLVAKKKPPAYSCIRKMVVQQVEGDDPSLISTSKIYLEC</sequence>
<protein>
    <submittedName>
        <fullName evidence="1">Uncharacterized protein</fullName>
    </submittedName>
</protein>